<keyword evidence="3" id="KW-1185">Reference proteome</keyword>
<organism evidence="2 3">
    <name type="scientific">Azomonas macrocytogenes</name>
    <name type="common">Azotobacter macrocytogenes</name>
    <dbReference type="NCBI Taxonomy" id="69962"/>
    <lineage>
        <taxon>Bacteria</taxon>
        <taxon>Pseudomonadati</taxon>
        <taxon>Pseudomonadota</taxon>
        <taxon>Gammaproteobacteria</taxon>
        <taxon>Pseudomonadales</taxon>
        <taxon>Pseudomonadaceae</taxon>
        <taxon>Azomonas</taxon>
    </lineage>
</organism>
<proteinExistence type="predicted"/>
<dbReference type="EC" id="1.1.1.281" evidence="2"/>
<accession>A0A839T084</accession>
<reference evidence="2 3" key="1">
    <citation type="submission" date="2020-08" db="EMBL/GenBank/DDBJ databases">
        <title>Genomic Encyclopedia of Type Strains, Phase III (KMG-III): the genomes of soil and plant-associated and newly described type strains.</title>
        <authorList>
            <person name="Whitman W."/>
        </authorList>
    </citation>
    <scope>NUCLEOTIDE SEQUENCE [LARGE SCALE GENOMIC DNA]</scope>
    <source>
        <strain evidence="2 3">CECT 4462</strain>
    </source>
</reference>
<feature type="domain" description="NAD(P)-binding" evidence="1">
    <location>
        <begin position="7"/>
        <end position="308"/>
    </location>
</feature>
<dbReference type="PANTHER" id="PTHR43000">
    <property type="entry name" value="DTDP-D-GLUCOSE 4,6-DEHYDRATASE-RELATED"/>
    <property type="match status" value="1"/>
</dbReference>
<name>A0A839T084_AZOMA</name>
<dbReference type="InterPro" id="IPR016040">
    <property type="entry name" value="NAD(P)-bd_dom"/>
</dbReference>
<evidence type="ECO:0000313" key="3">
    <source>
        <dbReference type="Proteomes" id="UP000549250"/>
    </source>
</evidence>
<dbReference type="SUPFAM" id="SSF51735">
    <property type="entry name" value="NAD(P)-binding Rossmann-fold domains"/>
    <property type="match status" value="1"/>
</dbReference>
<evidence type="ECO:0000313" key="2">
    <source>
        <dbReference type="EMBL" id="MBB3101930.1"/>
    </source>
</evidence>
<gene>
    <name evidence="2" type="ORF">FHR87_000290</name>
</gene>
<dbReference type="Pfam" id="PF16363">
    <property type="entry name" value="GDP_Man_Dehyd"/>
    <property type="match status" value="1"/>
</dbReference>
<protein>
    <submittedName>
        <fullName evidence="2">GDP-4-dehydro-6-deoxy-D-mannose reductase</fullName>
        <ecNumber evidence="2">1.1.1.281</ecNumber>
    </submittedName>
</protein>
<dbReference type="GO" id="GO:0033705">
    <property type="term" value="F:GDP-4-dehydro-6-deoxy-D-mannose reductase activity"/>
    <property type="evidence" value="ECO:0007669"/>
    <property type="project" value="UniProtKB-EC"/>
</dbReference>
<sequence length="321" mass="35269">MLMQRTLITGANGFVGQALCKTLQQAGHHVIALSSKASGSASSANEHLQCDIRDTEALAFRVAQAAPTHVVHLAAITYVPASFENPLPTWQTNVMGSVNLLEAVRRHAPKAFMLFVSSSEVYGATFKQGSTLDENSPCQPLNPYAASKLAAEVAFAEYFRQGMPGVIARPFNHIGAQQSPDFVTSSFAKQIALIEAGKQPPQIHVGNLEASRDFLDVRDVCNAYRRLLELAERPRDYPSRVNIASGRPRKIQEILDELLGMSQCHIEVIKDPARMRPSDIPFAAGNIQLLQQLTDWSPTVDLHETLADLLDHWRTLVAHSQ</sequence>
<dbReference type="EMBL" id="JACHXI010000001">
    <property type="protein sequence ID" value="MBB3101930.1"/>
    <property type="molecule type" value="Genomic_DNA"/>
</dbReference>
<dbReference type="Proteomes" id="UP000549250">
    <property type="component" value="Unassembled WGS sequence"/>
</dbReference>
<comment type="caution">
    <text evidence="2">The sequence shown here is derived from an EMBL/GenBank/DDBJ whole genome shotgun (WGS) entry which is preliminary data.</text>
</comment>
<evidence type="ECO:0000259" key="1">
    <source>
        <dbReference type="Pfam" id="PF16363"/>
    </source>
</evidence>
<dbReference type="InterPro" id="IPR036291">
    <property type="entry name" value="NAD(P)-bd_dom_sf"/>
</dbReference>
<dbReference type="AlphaFoldDB" id="A0A839T084"/>
<dbReference type="Gene3D" id="3.40.50.720">
    <property type="entry name" value="NAD(P)-binding Rossmann-like Domain"/>
    <property type="match status" value="1"/>
</dbReference>
<dbReference type="Gene3D" id="3.90.25.10">
    <property type="entry name" value="UDP-galactose 4-epimerase, domain 1"/>
    <property type="match status" value="1"/>
</dbReference>
<keyword evidence="2" id="KW-0560">Oxidoreductase</keyword>